<keyword evidence="1" id="KW-0813">Transport</keyword>
<evidence type="ECO:0000256" key="2">
    <source>
        <dbReference type="SAM" id="Coils"/>
    </source>
</evidence>
<dbReference type="STRING" id="477680.SAMN05421788_104373"/>
<dbReference type="GO" id="GO:0015562">
    <property type="term" value="F:efflux transmembrane transporter activity"/>
    <property type="evidence" value="ECO:0007669"/>
    <property type="project" value="TreeGrafter"/>
</dbReference>
<feature type="compositionally biased region" description="Basic and acidic residues" evidence="3">
    <location>
        <begin position="352"/>
        <end position="373"/>
    </location>
</feature>
<name>A0A173MRW6_9BACT</name>
<dbReference type="GO" id="GO:1990281">
    <property type="term" value="C:efflux pump complex"/>
    <property type="evidence" value="ECO:0007669"/>
    <property type="project" value="TreeGrafter"/>
</dbReference>
<feature type="region of interest" description="Disordered" evidence="3">
    <location>
        <begin position="345"/>
        <end position="385"/>
    </location>
</feature>
<feature type="coiled-coil region" evidence="2">
    <location>
        <begin position="101"/>
        <end position="135"/>
    </location>
</feature>
<dbReference type="RefSeq" id="WP_076379695.1">
    <property type="nucleotide sequence ID" value="NZ_AP017422.1"/>
</dbReference>
<keyword evidence="8" id="KW-1185">Reference proteome</keyword>
<evidence type="ECO:0000313" key="7">
    <source>
        <dbReference type="EMBL" id="SIT17773.1"/>
    </source>
</evidence>
<dbReference type="InterPro" id="IPR058625">
    <property type="entry name" value="MdtA-like_BSH"/>
</dbReference>
<evidence type="ECO:0000256" key="3">
    <source>
        <dbReference type="SAM" id="MobiDB-lite"/>
    </source>
</evidence>
<dbReference type="Pfam" id="PF25917">
    <property type="entry name" value="BSH_RND"/>
    <property type="match status" value="1"/>
</dbReference>
<protein>
    <submittedName>
        <fullName evidence="7">HlyD family secretion protein</fullName>
    </submittedName>
</protein>
<evidence type="ECO:0000256" key="1">
    <source>
        <dbReference type="ARBA" id="ARBA00022448"/>
    </source>
</evidence>
<dbReference type="InterPro" id="IPR058636">
    <property type="entry name" value="Beta-barrel_YknX"/>
</dbReference>
<evidence type="ECO:0000259" key="6">
    <source>
        <dbReference type="Pfam" id="PF25990"/>
    </source>
</evidence>
<gene>
    <name evidence="7" type="ORF">SAMN05421788_104373</name>
</gene>
<evidence type="ECO:0000313" key="8">
    <source>
        <dbReference type="Proteomes" id="UP000186917"/>
    </source>
</evidence>
<dbReference type="Pfam" id="PF25967">
    <property type="entry name" value="RND-MFP_C"/>
    <property type="match status" value="1"/>
</dbReference>
<keyword evidence="2" id="KW-0175">Coiled coil</keyword>
<proteinExistence type="predicted"/>
<dbReference type="PANTHER" id="PTHR30469">
    <property type="entry name" value="MULTIDRUG RESISTANCE PROTEIN MDTA"/>
    <property type="match status" value="1"/>
</dbReference>
<evidence type="ECO:0000259" key="4">
    <source>
        <dbReference type="Pfam" id="PF25917"/>
    </source>
</evidence>
<dbReference type="PANTHER" id="PTHR30469:SF33">
    <property type="entry name" value="SLR1207 PROTEIN"/>
    <property type="match status" value="1"/>
</dbReference>
<feature type="domain" description="Multidrug resistance protein MdtA-like C-terminal permuted SH3" evidence="5">
    <location>
        <begin position="393"/>
        <end position="431"/>
    </location>
</feature>
<organism evidence="7 8">
    <name type="scientific">Filimonas lacunae</name>
    <dbReference type="NCBI Taxonomy" id="477680"/>
    <lineage>
        <taxon>Bacteria</taxon>
        <taxon>Pseudomonadati</taxon>
        <taxon>Bacteroidota</taxon>
        <taxon>Chitinophagia</taxon>
        <taxon>Chitinophagales</taxon>
        <taxon>Chitinophagaceae</taxon>
        <taxon>Filimonas</taxon>
    </lineage>
</organism>
<dbReference type="SUPFAM" id="SSF111369">
    <property type="entry name" value="HlyD-like secretion proteins"/>
    <property type="match status" value="1"/>
</dbReference>
<dbReference type="KEGG" id="fln:FLA_6317"/>
<dbReference type="EMBL" id="FTOR01000004">
    <property type="protein sequence ID" value="SIT17773.1"/>
    <property type="molecule type" value="Genomic_DNA"/>
</dbReference>
<dbReference type="Gene3D" id="1.10.287.470">
    <property type="entry name" value="Helix hairpin bin"/>
    <property type="match status" value="1"/>
</dbReference>
<dbReference type="OrthoDB" id="9809068at2"/>
<evidence type="ECO:0000259" key="5">
    <source>
        <dbReference type="Pfam" id="PF25967"/>
    </source>
</evidence>
<reference evidence="8" key="1">
    <citation type="submission" date="2017-01" db="EMBL/GenBank/DDBJ databases">
        <authorList>
            <person name="Varghese N."/>
            <person name="Submissions S."/>
        </authorList>
    </citation>
    <scope>NUCLEOTIDE SEQUENCE [LARGE SCALE GENOMIC DNA]</scope>
    <source>
        <strain evidence="8">DSM 21054</strain>
    </source>
</reference>
<accession>A0A173MRW6</accession>
<feature type="domain" description="YknX-like beta-barrel" evidence="6">
    <location>
        <begin position="240"/>
        <end position="310"/>
    </location>
</feature>
<feature type="domain" description="Multidrug resistance protein MdtA-like barrel-sandwich hybrid" evidence="4">
    <location>
        <begin position="62"/>
        <end position="220"/>
    </location>
</feature>
<dbReference type="Gene3D" id="2.40.420.20">
    <property type="match status" value="1"/>
</dbReference>
<dbReference type="Proteomes" id="UP000186917">
    <property type="component" value="Unassembled WGS sequence"/>
</dbReference>
<dbReference type="Gene3D" id="2.40.50.100">
    <property type="match status" value="1"/>
</dbReference>
<dbReference type="InterPro" id="IPR058627">
    <property type="entry name" value="MdtA-like_C"/>
</dbReference>
<dbReference type="Gene3D" id="2.40.30.170">
    <property type="match status" value="1"/>
</dbReference>
<dbReference type="Pfam" id="PF25990">
    <property type="entry name" value="Beta-barrel_YknX"/>
    <property type="match status" value="1"/>
</dbReference>
<sequence>MSKKAIWIISTLVVLVILLVVLKKSGALGKDEGTKVSAEKAAVRSITETVTASGKVYPEVEVKISSDISGEIVELTIAEGDTVRKGQMLARIYADIYASQRDQAAATVSQTEAQVANAKAQLGALKATLDQTEAAYKRQKTLLDQKVISQSEFEQASQAYFSAQSNYQASKDNINANLAGVRSAQASLNRASKDVSRTTITAPMDGVVSLMLVKKGERVVGTAQMTGTEMMRVADLNSIEVQVDVGENDIPKVKIGDSAIVQVDAYNNRKFKGIVYKIANPSSASSSTTSSASSSTTITNYQVHIRLLQDSYKDLLVKGKAFPFRPNMTASADIQTKTHAQALSVPLNAVTTRDKNSDDAAGKDKKEKKDNADKASTSGNNDDEVNKDDLQEVVFVLQQDGTVKKVVVTTDIQDINNIEIKTGLKPGDEVISGPYDVVNKQLKQGTKVKVVPKSELVQTFKKN</sequence>
<dbReference type="AlphaFoldDB" id="A0A173MRW6"/>